<feature type="transmembrane region" description="Helical" evidence="2">
    <location>
        <begin position="55"/>
        <end position="76"/>
    </location>
</feature>
<dbReference type="EMBL" id="QYZP01000002">
    <property type="protein sequence ID" value="RJN31752.1"/>
    <property type="molecule type" value="Genomic_DNA"/>
</dbReference>
<accession>A0A3A4F0Q1</accession>
<gene>
    <name evidence="3" type="ORF">D3250_06380</name>
</gene>
<dbReference type="Proteomes" id="UP000266615">
    <property type="component" value="Unassembled WGS sequence"/>
</dbReference>
<feature type="region of interest" description="Disordered" evidence="1">
    <location>
        <begin position="178"/>
        <end position="201"/>
    </location>
</feature>
<comment type="caution">
    <text evidence="3">The sequence shown here is derived from an EMBL/GenBank/DDBJ whole genome shotgun (WGS) entry which is preliminary data.</text>
</comment>
<name>A0A3A4F0Q1_9MICC</name>
<feature type="transmembrane region" description="Helical" evidence="2">
    <location>
        <begin position="21"/>
        <end position="43"/>
    </location>
</feature>
<keyword evidence="2" id="KW-0812">Transmembrane</keyword>
<keyword evidence="4" id="KW-1185">Reference proteome</keyword>
<protein>
    <recommendedName>
        <fullName evidence="5">PH domain-containing protein</fullName>
    </recommendedName>
</protein>
<evidence type="ECO:0000256" key="2">
    <source>
        <dbReference type="SAM" id="Phobius"/>
    </source>
</evidence>
<organism evidence="3 4">
    <name type="scientific">Nesterenkonia natronophila</name>
    <dbReference type="NCBI Taxonomy" id="2174932"/>
    <lineage>
        <taxon>Bacteria</taxon>
        <taxon>Bacillati</taxon>
        <taxon>Actinomycetota</taxon>
        <taxon>Actinomycetes</taxon>
        <taxon>Micrococcales</taxon>
        <taxon>Micrococcaceae</taxon>
        <taxon>Nesterenkonia</taxon>
    </lineage>
</organism>
<proteinExistence type="predicted"/>
<reference evidence="3 4" key="1">
    <citation type="submission" date="2018-09" db="EMBL/GenBank/DDBJ databases">
        <title>Nesterenkonia natronophila sp. nov., an alkaliphilic actinobacteriume isolated from a soda lake, and emended description of the genus Nesterenkonia.</title>
        <authorList>
            <person name="Menes R.J."/>
            <person name="Iriarte A."/>
        </authorList>
    </citation>
    <scope>NUCLEOTIDE SEQUENCE [LARGE SCALE GENOMIC DNA]</scope>
    <source>
        <strain evidence="3 4">M8</strain>
    </source>
</reference>
<keyword evidence="2" id="KW-1133">Transmembrane helix</keyword>
<keyword evidence="2" id="KW-0472">Membrane</keyword>
<evidence type="ECO:0000313" key="4">
    <source>
        <dbReference type="Proteomes" id="UP000266615"/>
    </source>
</evidence>
<evidence type="ECO:0008006" key="5">
    <source>
        <dbReference type="Google" id="ProtNLM"/>
    </source>
</evidence>
<evidence type="ECO:0000313" key="3">
    <source>
        <dbReference type="EMBL" id="RJN31752.1"/>
    </source>
</evidence>
<evidence type="ECO:0000256" key="1">
    <source>
        <dbReference type="SAM" id="MobiDB-lite"/>
    </source>
</evidence>
<sequence length="201" mass="22210">MLLKLVDGEQAIIRTRAHHRALIPAAVNLLVTIGLLSFLLGYVTRDTQPAFLQHYSYIAVFLLWTAGLLALGLGTVKPLVKWLNRLTYLTTERIVQKNFLGAPQARVIPLALLSQHEMRQSTLQEMAGAGDLVLIHGAYGQHQRTRVRDMPDVERFNTVLAQELGDYRRRAQARVAAAQHGQPTEGVLGDVRDSSFGGGHG</sequence>
<dbReference type="AlphaFoldDB" id="A0A3A4F0Q1"/>